<dbReference type="RefSeq" id="WP_221421580.1">
    <property type="nucleotide sequence ID" value="NZ_CP081297.1"/>
</dbReference>
<protein>
    <recommendedName>
        <fullName evidence="4">O-antigen ligase domain-containing protein</fullName>
    </recommendedName>
</protein>
<proteinExistence type="predicted"/>
<accession>A0ABX8ZCW1</accession>
<organism evidence="2 3">
    <name type="scientific">Qipengyuania psychrotolerans</name>
    <dbReference type="NCBI Taxonomy" id="2867238"/>
    <lineage>
        <taxon>Bacteria</taxon>
        <taxon>Pseudomonadati</taxon>
        <taxon>Pseudomonadota</taxon>
        <taxon>Alphaproteobacteria</taxon>
        <taxon>Sphingomonadales</taxon>
        <taxon>Erythrobacteraceae</taxon>
        <taxon>Qipengyuania</taxon>
    </lineage>
</organism>
<keyword evidence="1" id="KW-1133">Transmembrane helix</keyword>
<feature type="transmembrane region" description="Helical" evidence="1">
    <location>
        <begin position="346"/>
        <end position="367"/>
    </location>
</feature>
<reference evidence="2 3" key="1">
    <citation type="submission" date="2021-08" db="EMBL/GenBank/DDBJ databases">
        <title>Comparative Genomics Analysis of the Genus Qipengyuania Reveals Extensive Genetic Diversity and Metabolic Versatility, Including the Description of Fifteen Novel Species.</title>
        <authorList>
            <person name="Liu Y."/>
        </authorList>
    </citation>
    <scope>NUCLEOTIDE SEQUENCE [LARGE SCALE GENOMIC DNA]</scope>
    <source>
        <strain evidence="2 3">1XM2-8</strain>
    </source>
</reference>
<dbReference type="Proteomes" id="UP000824280">
    <property type="component" value="Chromosome"/>
</dbReference>
<feature type="transmembrane region" description="Helical" evidence="1">
    <location>
        <begin position="298"/>
        <end position="315"/>
    </location>
</feature>
<evidence type="ECO:0000313" key="2">
    <source>
        <dbReference type="EMBL" id="QZD86029.1"/>
    </source>
</evidence>
<sequence length="540" mass="59099">MFARRQHLAKKPLGATRVIRCDQKQTFNRKFPSSMMQTRGGNYQRPNQMSRNSGPAVVSASRGLTRGGAVADQRAARWFRMALIIFICALPLGFIPLQSIGLAFLKPTQLAVVLILAFIPTILRSEAVARSVTMFVFLGVVVRLSVLLISLAWSDYVIDGLTLIVVDFVSALATLLICAMASRFSLSDLAGIFAWGSLGLAISLHFVIFVGHAATGNFSLSIALDALLSGQIRQLKSLYFVGALHGLGLQGVASFFSEVAPKSTNAFGSSILTPTLAAIHLLAADRIMTKTRDAARDWAVRIAMLNAVFCILMAYSDRVTVFAGLILLTHIFYFGFVEGNRKTRFLMIYAFTMGFGALLIYLGWSIAAQDGIGEFVAKFLDNPRFNDLSRILMVLDDGGLFGSGLGTNLNLPGLGYKYAHNLFLADYFSAGLLGLAAAVFWFFVLAKFALAGLFRLLEPNASAAERRLMIGGITIVLYSIALTQLSAQGLFDLNDWIGLGIGLILIIKARQMAFYRQRPNPAEIKLSRKLQRRPRRRLSV</sequence>
<evidence type="ECO:0008006" key="4">
    <source>
        <dbReference type="Google" id="ProtNLM"/>
    </source>
</evidence>
<feature type="transmembrane region" description="Helical" evidence="1">
    <location>
        <begin position="135"/>
        <end position="154"/>
    </location>
</feature>
<name>A0ABX8ZCW1_9SPHN</name>
<gene>
    <name evidence="2" type="ORF">K3166_06960</name>
</gene>
<keyword evidence="1" id="KW-0472">Membrane</keyword>
<feature type="transmembrane region" description="Helical" evidence="1">
    <location>
        <begin position="78"/>
        <end position="97"/>
    </location>
</feature>
<keyword evidence="1" id="KW-0812">Transmembrane</keyword>
<evidence type="ECO:0000256" key="1">
    <source>
        <dbReference type="SAM" id="Phobius"/>
    </source>
</evidence>
<keyword evidence="3" id="KW-1185">Reference proteome</keyword>
<feature type="transmembrane region" description="Helical" evidence="1">
    <location>
        <begin position="427"/>
        <end position="456"/>
    </location>
</feature>
<feature type="transmembrane region" description="Helical" evidence="1">
    <location>
        <begin position="160"/>
        <end position="180"/>
    </location>
</feature>
<feature type="transmembrane region" description="Helical" evidence="1">
    <location>
        <begin position="192"/>
        <end position="214"/>
    </location>
</feature>
<dbReference type="EMBL" id="CP081297">
    <property type="protein sequence ID" value="QZD86029.1"/>
    <property type="molecule type" value="Genomic_DNA"/>
</dbReference>
<evidence type="ECO:0000313" key="3">
    <source>
        <dbReference type="Proteomes" id="UP000824280"/>
    </source>
</evidence>
<feature type="transmembrane region" description="Helical" evidence="1">
    <location>
        <begin position="468"/>
        <end position="487"/>
    </location>
</feature>
<feature type="transmembrane region" description="Helical" evidence="1">
    <location>
        <begin position="321"/>
        <end position="339"/>
    </location>
</feature>
<feature type="transmembrane region" description="Helical" evidence="1">
    <location>
        <begin position="103"/>
        <end position="123"/>
    </location>
</feature>
<feature type="transmembrane region" description="Helical" evidence="1">
    <location>
        <begin position="493"/>
        <end position="509"/>
    </location>
</feature>